<gene>
    <name evidence="1" type="ORF">SPF06_21205</name>
</gene>
<dbReference type="Proteomes" id="UP001304769">
    <property type="component" value="Unassembled WGS sequence"/>
</dbReference>
<proteinExistence type="predicted"/>
<evidence type="ECO:0000313" key="1">
    <source>
        <dbReference type="EMBL" id="MEA5457247.1"/>
    </source>
</evidence>
<name>A0ABU5TC26_9MICC</name>
<dbReference type="EMBL" id="JAYGGQ010000025">
    <property type="protein sequence ID" value="MEA5457247.1"/>
    <property type="molecule type" value="Genomic_DNA"/>
</dbReference>
<dbReference type="RefSeq" id="WP_323281159.1">
    <property type="nucleotide sequence ID" value="NZ_JAYGGQ010000025.1"/>
</dbReference>
<comment type="caution">
    <text evidence="1">The sequence shown here is derived from an EMBL/GenBank/DDBJ whole genome shotgun (WGS) entry which is preliminary data.</text>
</comment>
<organism evidence="1 2">
    <name type="scientific">Sinomonas terricola</name>
    <dbReference type="NCBI Taxonomy" id="3110330"/>
    <lineage>
        <taxon>Bacteria</taxon>
        <taxon>Bacillati</taxon>
        <taxon>Actinomycetota</taxon>
        <taxon>Actinomycetes</taxon>
        <taxon>Micrococcales</taxon>
        <taxon>Micrococcaceae</taxon>
        <taxon>Sinomonas</taxon>
    </lineage>
</organism>
<keyword evidence="2" id="KW-1185">Reference proteome</keyword>
<protein>
    <submittedName>
        <fullName evidence="1">Uncharacterized protein</fullName>
    </submittedName>
</protein>
<sequence length="61" mass="6703">MLMMLPHHLAIKKESDRAPVDFPHRPGSGAGYGLVAVKPARGIDDGMTWRKPDLTPLLVLK</sequence>
<reference evidence="1 2" key="1">
    <citation type="submission" date="2023-12" db="EMBL/GenBank/DDBJ databases">
        <title>Sinomonas terricola sp. nov, isolated from litchi orchard soil in Guangdong, PR China.</title>
        <authorList>
            <person name="Jiaxin W."/>
            <person name="Yang Z."/>
            <person name="Honghui Z."/>
        </authorList>
    </citation>
    <scope>NUCLEOTIDE SEQUENCE [LARGE SCALE GENOMIC DNA]</scope>
    <source>
        <strain evidence="1 2">JGH33</strain>
    </source>
</reference>
<evidence type="ECO:0000313" key="2">
    <source>
        <dbReference type="Proteomes" id="UP001304769"/>
    </source>
</evidence>
<accession>A0ABU5TC26</accession>